<evidence type="ECO:0000313" key="8">
    <source>
        <dbReference type="EMBL" id="KAK6115881.1"/>
    </source>
</evidence>
<dbReference type="Pfam" id="PF17766">
    <property type="entry name" value="fn3_6"/>
    <property type="match status" value="1"/>
</dbReference>
<proteinExistence type="inferred from homology"/>
<accession>A0ABR0U050</accession>
<keyword evidence="6" id="KW-1133">Transmembrane helix</keyword>
<dbReference type="Gene3D" id="2.60.40.2310">
    <property type="match status" value="1"/>
</dbReference>
<comment type="caution">
    <text evidence="8">The sequence shown here is derived from an EMBL/GenBank/DDBJ whole genome shotgun (WGS) entry which is preliminary data.</text>
</comment>
<dbReference type="InterPro" id="IPR036852">
    <property type="entry name" value="Peptidase_S8/S53_dom_sf"/>
</dbReference>
<evidence type="ECO:0000256" key="2">
    <source>
        <dbReference type="ARBA" id="ARBA00022670"/>
    </source>
</evidence>
<keyword evidence="9" id="KW-1185">Reference proteome</keyword>
<keyword evidence="5" id="KW-0720">Serine protease</keyword>
<evidence type="ECO:0000256" key="3">
    <source>
        <dbReference type="ARBA" id="ARBA00022729"/>
    </source>
</evidence>
<dbReference type="EMBL" id="JABTTQ020003506">
    <property type="protein sequence ID" value="KAK6115881.1"/>
    <property type="molecule type" value="Genomic_DNA"/>
</dbReference>
<dbReference type="CDD" id="cd02120">
    <property type="entry name" value="PA_subtilisin_like"/>
    <property type="match status" value="1"/>
</dbReference>
<dbReference type="InterPro" id="IPR041469">
    <property type="entry name" value="Subtilisin-like_FN3"/>
</dbReference>
<comment type="similarity">
    <text evidence="1">Belongs to the peptidase S8 family.</text>
</comment>
<dbReference type="PROSITE" id="PS00138">
    <property type="entry name" value="SUBTILASE_SER"/>
    <property type="match status" value="1"/>
</dbReference>
<dbReference type="Proteomes" id="UP001318860">
    <property type="component" value="Unassembled WGS sequence"/>
</dbReference>
<dbReference type="Gene3D" id="3.50.30.30">
    <property type="match status" value="1"/>
</dbReference>
<evidence type="ECO:0000313" key="9">
    <source>
        <dbReference type="Proteomes" id="UP001318860"/>
    </source>
</evidence>
<keyword evidence="6" id="KW-0812">Transmembrane</keyword>
<feature type="transmembrane region" description="Helical" evidence="6">
    <location>
        <begin position="286"/>
        <end position="305"/>
    </location>
</feature>
<keyword evidence="3" id="KW-0732">Signal</keyword>
<evidence type="ECO:0000256" key="6">
    <source>
        <dbReference type="SAM" id="Phobius"/>
    </source>
</evidence>
<evidence type="ECO:0000256" key="4">
    <source>
        <dbReference type="ARBA" id="ARBA00022801"/>
    </source>
</evidence>
<gene>
    <name evidence="8" type="ORF">DH2020_008150</name>
</gene>
<keyword evidence="4" id="KW-0378">Hydrolase</keyword>
<evidence type="ECO:0000256" key="5">
    <source>
        <dbReference type="ARBA" id="ARBA00022825"/>
    </source>
</evidence>
<dbReference type="InterPro" id="IPR023828">
    <property type="entry name" value="Peptidase_S8_Ser-AS"/>
</dbReference>
<dbReference type="InterPro" id="IPR045051">
    <property type="entry name" value="SBT"/>
</dbReference>
<organism evidence="8 9">
    <name type="scientific">Rehmannia glutinosa</name>
    <name type="common">Chinese foxglove</name>
    <dbReference type="NCBI Taxonomy" id="99300"/>
    <lineage>
        <taxon>Eukaryota</taxon>
        <taxon>Viridiplantae</taxon>
        <taxon>Streptophyta</taxon>
        <taxon>Embryophyta</taxon>
        <taxon>Tracheophyta</taxon>
        <taxon>Spermatophyta</taxon>
        <taxon>Magnoliopsida</taxon>
        <taxon>eudicotyledons</taxon>
        <taxon>Gunneridae</taxon>
        <taxon>Pentapetalae</taxon>
        <taxon>asterids</taxon>
        <taxon>lamiids</taxon>
        <taxon>Lamiales</taxon>
        <taxon>Orobanchaceae</taxon>
        <taxon>Rehmannieae</taxon>
        <taxon>Rehmannia</taxon>
    </lineage>
</organism>
<sequence>MRPETMVLLRQCCECCPLDSKSTSPQPLIEIFELQSTHLDGDKVKGSILLCENNFGTKQAIENFEVLKSNYGVNGMILIDSITVGQKPPAYGVHPIVSITEDDRDAVISYIKSNRYSGTRSNDSCGVASRFSLTDSYGREPPMFALLSGTSMACPNVSGFAARVKSQHPNWSPSIVRSAIMTTAISNLTTNEVKMVTRIVTNVEDDESTYDDIIEAPTGVDVQVIPEKLHFTKDVHKLQFQVAFKVSAKFREDLFGSIAWSNEKHNVRSPFVVIARSDATYSGNNMFVSFIFLFCCQMLIAWSLYLA</sequence>
<protein>
    <recommendedName>
        <fullName evidence="7">Subtilisin-like protease fibronectin type-III domain-containing protein</fullName>
    </recommendedName>
</protein>
<dbReference type="PANTHER" id="PTHR10795">
    <property type="entry name" value="PROPROTEIN CONVERTASE SUBTILISIN/KEXIN"/>
    <property type="match status" value="1"/>
</dbReference>
<reference evidence="8 9" key="1">
    <citation type="journal article" date="2021" name="Comput. Struct. Biotechnol. J.">
        <title>De novo genome assembly of the potent medicinal plant Rehmannia glutinosa using nanopore technology.</title>
        <authorList>
            <person name="Ma L."/>
            <person name="Dong C."/>
            <person name="Song C."/>
            <person name="Wang X."/>
            <person name="Zheng X."/>
            <person name="Niu Y."/>
            <person name="Chen S."/>
            <person name="Feng W."/>
        </authorList>
    </citation>
    <scope>NUCLEOTIDE SEQUENCE [LARGE SCALE GENOMIC DNA]</scope>
    <source>
        <strain evidence="8">DH-2019</strain>
    </source>
</reference>
<dbReference type="SUPFAM" id="SSF52743">
    <property type="entry name" value="Subtilisin-like"/>
    <property type="match status" value="1"/>
</dbReference>
<feature type="domain" description="Subtilisin-like protease fibronectin type-III" evidence="7">
    <location>
        <begin position="187"/>
        <end position="273"/>
    </location>
</feature>
<evidence type="ECO:0000259" key="7">
    <source>
        <dbReference type="Pfam" id="PF17766"/>
    </source>
</evidence>
<keyword evidence="2" id="KW-0645">Protease</keyword>
<keyword evidence="6" id="KW-0472">Membrane</keyword>
<name>A0ABR0U050_REHGL</name>
<evidence type="ECO:0000256" key="1">
    <source>
        <dbReference type="ARBA" id="ARBA00011073"/>
    </source>
</evidence>